<dbReference type="GO" id="GO:0140825">
    <property type="term" value="F:lactoperoxidase activity"/>
    <property type="evidence" value="ECO:0007669"/>
    <property type="project" value="UniProtKB-EC"/>
</dbReference>
<dbReference type="AlphaFoldDB" id="A0A160TMX9"/>
<reference evidence="2" key="1">
    <citation type="submission" date="2015-10" db="EMBL/GenBank/DDBJ databases">
        <authorList>
            <person name="Gilbert D.G."/>
        </authorList>
    </citation>
    <scope>NUCLEOTIDE SEQUENCE</scope>
</reference>
<feature type="transmembrane region" description="Helical" evidence="1">
    <location>
        <begin position="209"/>
        <end position="233"/>
    </location>
</feature>
<feature type="transmembrane region" description="Helical" evidence="1">
    <location>
        <begin position="321"/>
        <end position="340"/>
    </location>
</feature>
<evidence type="ECO:0000313" key="2">
    <source>
        <dbReference type="EMBL" id="CUS46011.1"/>
    </source>
</evidence>
<feature type="transmembrane region" description="Helical" evidence="1">
    <location>
        <begin position="239"/>
        <end position="256"/>
    </location>
</feature>
<organism evidence="2">
    <name type="scientific">hydrothermal vent metagenome</name>
    <dbReference type="NCBI Taxonomy" id="652676"/>
    <lineage>
        <taxon>unclassified sequences</taxon>
        <taxon>metagenomes</taxon>
        <taxon>ecological metagenomes</taxon>
    </lineage>
</organism>
<name>A0A160TMX9_9ZZZZ</name>
<keyword evidence="1" id="KW-1133">Transmembrane helix</keyword>
<dbReference type="EMBL" id="CZQE01000326">
    <property type="protein sequence ID" value="CUS46011.1"/>
    <property type="molecule type" value="Genomic_DNA"/>
</dbReference>
<accession>A0A160TMX9</accession>
<keyword evidence="1" id="KW-0812">Transmembrane</keyword>
<gene>
    <name evidence="2" type="ORF">MGWOODY_Smn3499</name>
</gene>
<keyword evidence="2" id="KW-0575">Peroxidase</keyword>
<evidence type="ECO:0000256" key="1">
    <source>
        <dbReference type="SAM" id="Phobius"/>
    </source>
</evidence>
<keyword evidence="1" id="KW-0472">Membrane</keyword>
<sequence>MALEVKPESQDKLSALIDRLHDNGSAASAGGPGDYAWFMQGVPSVHFLSMSMFPGADYDPLFVLEANFDGAPGIFWGQLEAAIGVDLRNMLRCCKRPLDPSGPLYDAVTAPDSRAPVAPYMEARSLEPSVYHHGNRGMTRDRILAEGDLFRATRTEIATANGAGPSPYRGAVTPADIHHHLRAALLPAFPWLAERAPARVPFLTRCGDYLKVAVFALLVVLALALPGLILAPLMPDNRFFLLLAFGLIYTGIRLYMIREPLPGTDTAGKFNLITALFKPQTLVLILVGAILYAVLAPLITITISIMTGLPLELARQHAPRITLFGLLSVPFSVLLILCWLRYLERRDSSQDTPPIDEEMVRQMAQREDWIPQNHMGSVVLIKPGVLRTIIVRAGHHGLGLMLRAMPNSGVRGYLGSMRTVHFAHWAFVNNGSRLMFFSNFDQSWESYLDDFIEKAHVGLTLAWGCGVGFPATRFLIQDGASHGRKFKAWARHSMVVSRFWYSAYSDLTVDQVERNNRIANGLRKPSLTNKEASAWINDL</sequence>
<keyword evidence="2" id="KW-0560">Oxidoreductase</keyword>
<proteinExistence type="predicted"/>
<protein>
    <submittedName>
        <fullName evidence="2">Peroxidase</fullName>
        <ecNumber evidence="2">1.11.1.7</ecNumber>
    </submittedName>
</protein>
<feature type="transmembrane region" description="Helical" evidence="1">
    <location>
        <begin position="282"/>
        <end position="309"/>
    </location>
</feature>
<dbReference type="EC" id="1.11.1.7" evidence="2"/>